<keyword evidence="9" id="KW-1185">Reference proteome</keyword>
<dbReference type="PANTHER" id="PTHR30237">
    <property type="entry name" value="MURAMOYLTETRAPEPTIDE CARBOXYPEPTIDASE"/>
    <property type="match status" value="1"/>
</dbReference>
<evidence type="ECO:0000259" key="7">
    <source>
        <dbReference type="Pfam" id="PF17676"/>
    </source>
</evidence>
<sequence>MIQPPYLQKGDTVGIICTARSFSSEAAQPAIELLQSWGLLVELGATIDVNVNQLGGTDQQRTDDLQQMLDNPNIKAIWIARGGYGTVRIIDSIDFSKFLKHPKWIIGFSDITVLHSHIHNLGVATLHAIMPYSVPKALETAKETLKKALFNEAYHIECASNPSNKLGTAEGFLVGGNLSIIYSLLGSKSSINTHGKILYLEDLDEYLYHIDRMFYNLKRNGYFDDLNGLIMGGMTDMHDNQIPFGYDVRQIVLDLCKEFDFPICFDFPAGHIPDNRALKLGTTVSLDVTANATILKYT</sequence>
<dbReference type="Pfam" id="PF17676">
    <property type="entry name" value="Peptidase_S66C"/>
    <property type="match status" value="1"/>
</dbReference>
<dbReference type="InterPro" id="IPR029062">
    <property type="entry name" value="Class_I_gatase-like"/>
</dbReference>
<comment type="similarity">
    <text evidence="1">Belongs to the peptidase S66 family.</text>
</comment>
<keyword evidence="4" id="KW-0378">Hydrolase</keyword>
<accession>A0ABY5NUH1</accession>
<evidence type="ECO:0000256" key="5">
    <source>
        <dbReference type="ARBA" id="ARBA00022825"/>
    </source>
</evidence>
<keyword evidence="3" id="KW-0645">Protease</keyword>
<evidence type="ECO:0000256" key="4">
    <source>
        <dbReference type="ARBA" id="ARBA00022801"/>
    </source>
</evidence>
<keyword evidence="5" id="KW-0720">Serine protease</keyword>
<evidence type="ECO:0000313" key="9">
    <source>
        <dbReference type="Proteomes" id="UP001317001"/>
    </source>
</evidence>
<name>A0ABY5NUH1_9FLAO</name>
<dbReference type="RefSeq" id="WP_257499908.1">
    <property type="nucleotide sequence ID" value="NZ_CP102382.1"/>
</dbReference>
<dbReference type="Gene3D" id="3.50.30.60">
    <property type="entry name" value="LD-carboxypeptidase A C-terminal domain-like"/>
    <property type="match status" value="1"/>
</dbReference>
<dbReference type="Proteomes" id="UP001317001">
    <property type="component" value="Chromosome"/>
</dbReference>
<dbReference type="InterPro" id="IPR003507">
    <property type="entry name" value="S66_fam"/>
</dbReference>
<gene>
    <name evidence="8" type="ORF">NPX36_02795</name>
</gene>
<dbReference type="CDD" id="cd07025">
    <property type="entry name" value="Peptidase_S66"/>
    <property type="match status" value="1"/>
</dbReference>
<dbReference type="PANTHER" id="PTHR30237:SF2">
    <property type="entry name" value="MUREIN TETRAPEPTIDE CARBOXYPEPTIDASE"/>
    <property type="match status" value="1"/>
</dbReference>
<dbReference type="EMBL" id="CP102382">
    <property type="protein sequence ID" value="UUV21989.1"/>
    <property type="molecule type" value="Genomic_DNA"/>
</dbReference>
<reference evidence="8 9" key="1">
    <citation type="submission" date="2022-08" db="EMBL/GenBank/DDBJ databases">
        <title>Myroides zhujiangensis sp. nov., a novel bacterium isolated from sediment in the Pearl River Estuary.</title>
        <authorList>
            <person name="Cui L."/>
        </authorList>
    </citation>
    <scope>NUCLEOTIDE SEQUENCE [LARGE SCALE GENOMIC DNA]</scope>
    <source>
        <strain evidence="8 9">SCSIO 72103</strain>
    </source>
</reference>
<evidence type="ECO:0000313" key="8">
    <source>
        <dbReference type="EMBL" id="UUV21989.1"/>
    </source>
</evidence>
<dbReference type="SUPFAM" id="SSF52317">
    <property type="entry name" value="Class I glutamine amidotransferase-like"/>
    <property type="match status" value="1"/>
</dbReference>
<proteinExistence type="inferred from homology"/>
<dbReference type="SUPFAM" id="SSF141986">
    <property type="entry name" value="LD-carboxypeptidase A C-terminal domain-like"/>
    <property type="match status" value="1"/>
</dbReference>
<protein>
    <submittedName>
        <fullName evidence="8">LD-carboxypeptidase</fullName>
    </submittedName>
</protein>
<evidence type="ECO:0000256" key="1">
    <source>
        <dbReference type="ARBA" id="ARBA00010233"/>
    </source>
</evidence>
<evidence type="ECO:0000256" key="3">
    <source>
        <dbReference type="ARBA" id="ARBA00022670"/>
    </source>
</evidence>
<evidence type="ECO:0000256" key="2">
    <source>
        <dbReference type="ARBA" id="ARBA00022645"/>
    </source>
</evidence>
<dbReference type="InterPro" id="IPR040921">
    <property type="entry name" value="Peptidase_S66C"/>
</dbReference>
<evidence type="ECO:0000259" key="6">
    <source>
        <dbReference type="Pfam" id="PF02016"/>
    </source>
</evidence>
<feature type="domain" description="LD-carboxypeptidase C-terminal" evidence="7">
    <location>
        <begin position="170"/>
        <end position="286"/>
    </location>
</feature>
<dbReference type="Gene3D" id="3.40.50.10740">
    <property type="entry name" value="Class I glutamine amidotransferase-like"/>
    <property type="match status" value="1"/>
</dbReference>
<dbReference type="InterPro" id="IPR027478">
    <property type="entry name" value="LdcA_N"/>
</dbReference>
<dbReference type="Pfam" id="PF02016">
    <property type="entry name" value="Peptidase_S66"/>
    <property type="match status" value="1"/>
</dbReference>
<dbReference type="InterPro" id="IPR027461">
    <property type="entry name" value="Carboxypeptidase_A_C_sf"/>
</dbReference>
<organism evidence="8 9">
    <name type="scientific">Paenimyroides aestuarii</name>
    <dbReference type="NCBI Taxonomy" id="2968490"/>
    <lineage>
        <taxon>Bacteria</taxon>
        <taxon>Pseudomonadati</taxon>
        <taxon>Bacteroidota</taxon>
        <taxon>Flavobacteriia</taxon>
        <taxon>Flavobacteriales</taxon>
        <taxon>Flavobacteriaceae</taxon>
        <taxon>Paenimyroides</taxon>
    </lineage>
</organism>
<dbReference type="PIRSF" id="PIRSF028757">
    <property type="entry name" value="LD-carboxypeptidase"/>
    <property type="match status" value="1"/>
</dbReference>
<feature type="domain" description="LD-carboxypeptidase N-terminal" evidence="6">
    <location>
        <begin position="13"/>
        <end position="128"/>
    </location>
</feature>
<dbReference type="InterPro" id="IPR040449">
    <property type="entry name" value="Peptidase_S66_N"/>
</dbReference>
<keyword evidence="2" id="KW-0121">Carboxypeptidase</keyword>